<dbReference type="Proteomes" id="UP000759443">
    <property type="component" value="Unassembled WGS sequence"/>
</dbReference>
<keyword evidence="1" id="KW-0812">Transmembrane</keyword>
<comment type="caution">
    <text evidence="2">The sequence shown here is derived from an EMBL/GenBank/DDBJ whole genome shotgun (WGS) entry which is preliminary data.</text>
</comment>
<name>A0ABS4E5S9_9HYPH</name>
<accession>A0ABS4E5S9</accession>
<evidence type="ECO:0000313" key="2">
    <source>
        <dbReference type="EMBL" id="MBP1853266.1"/>
    </source>
</evidence>
<evidence type="ECO:0000256" key="1">
    <source>
        <dbReference type="SAM" id="Phobius"/>
    </source>
</evidence>
<proteinExistence type="predicted"/>
<keyword evidence="3" id="KW-1185">Reference proteome</keyword>
<dbReference type="EMBL" id="JAGGJU010000016">
    <property type="protein sequence ID" value="MBP1853266.1"/>
    <property type="molecule type" value="Genomic_DNA"/>
</dbReference>
<gene>
    <name evidence="2" type="ORF">J2Z17_004727</name>
</gene>
<protein>
    <recommendedName>
        <fullName evidence="4">Amino acid permease</fullName>
    </recommendedName>
</protein>
<evidence type="ECO:0000313" key="3">
    <source>
        <dbReference type="Proteomes" id="UP000759443"/>
    </source>
</evidence>
<keyword evidence="1" id="KW-1133">Transmembrane helix</keyword>
<reference evidence="2 3" key="1">
    <citation type="submission" date="2021-03" db="EMBL/GenBank/DDBJ databases">
        <title>Genomic Encyclopedia of Type Strains, Phase IV (KMG-IV): sequencing the most valuable type-strain genomes for metagenomic binning, comparative biology and taxonomic classification.</title>
        <authorList>
            <person name="Goeker M."/>
        </authorList>
    </citation>
    <scope>NUCLEOTIDE SEQUENCE [LARGE SCALE GENOMIC DNA]</scope>
    <source>
        <strain evidence="2 3">DSM 21600</strain>
    </source>
</reference>
<feature type="transmembrane region" description="Helical" evidence="1">
    <location>
        <begin position="20"/>
        <end position="42"/>
    </location>
</feature>
<dbReference type="RefSeq" id="WP_209948920.1">
    <property type="nucleotide sequence ID" value="NZ_JAGGJU010000016.1"/>
</dbReference>
<sequence>MDETREKLIWNERRKLRATWLNQLSSASIVVGVATPTVAYSIGIIKTFPMIGAIVWTLAFRGLHFAALREVCALNA</sequence>
<evidence type="ECO:0008006" key="4">
    <source>
        <dbReference type="Google" id="ProtNLM"/>
    </source>
</evidence>
<organism evidence="2 3">
    <name type="scientific">Rhizobium halophytocola</name>
    <dbReference type="NCBI Taxonomy" id="735519"/>
    <lineage>
        <taxon>Bacteria</taxon>
        <taxon>Pseudomonadati</taxon>
        <taxon>Pseudomonadota</taxon>
        <taxon>Alphaproteobacteria</taxon>
        <taxon>Hyphomicrobiales</taxon>
        <taxon>Rhizobiaceae</taxon>
        <taxon>Rhizobium/Agrobacterium group</taxon>
        <taxon>Rhizobium</taxon>
    </lineage>
</organism>
<keyword evidence="1" id="KW-0472">Membrane</keyword>